<accession>A0A9I9ECJ6</accession>
<evidence type="ECO:0000256" key="6">
    <source>
        <dbReference type="ARBA" id="ARBA00022847"/>
    </source>
</evidence>
<feature type="transmembrane region" description="Helical" evidence="10">
    <location>
        <begin position="99"/>
        <end position="117"/>
    </location>
</feature>
<feature type="transmembrane region" description="Helical" evidence="10">
    <location>
        <begin position="426"/>
        <end position="445"/>
    </location>
</feature>
<evidence type="ECO:0000256" key="4">
    <source>
        <dbReference type="ARBA" id="ARBA00022597"/>
    </source>
</evidence>
<dbReference type="InterPro" id="IPR036259">
    <property type="entry name" value="MFS_trans_sf"/>
</dbReference>
<keyword evidence="6" id="KW-0769">Symport</keyword>
<evidence type="ECO:0000313" key="12">
    <source>
        <dbReference type="EnsemblPlants" id="MELO3C031859.2.1"/>
    </source>
</evidence>
<dbReference type="InterPro" id="IPR005828">
    <property type="entry name" value="MFS_sugar_transport-like"/>
</dbReference>
<feature type="domain" description="Major facilitator superfamily (MFS) profile" evidence="11">
    <location>
        <begin position="27"/>
        <end position="479"/>
    </location>
</feature>
<dbReference type="EnsemblPlants" id="MELO3C031859.2.1">
    <property type="protein sequence ID" value="MELO3C031859.2.1"/>
    <property type="gene ID" value="MELO3C031859.2"/>
</dbReference>
<feature type="transmembrane region" description="Helical" evidence="10">
    <location>
        <begin position="70"/>
        <end position="87"/>
    </location>
</feature>
<dbReference type="Pfam" id="PF00083">
    <property type="entry name" value="Sugar_tr"/>
    <property type="match status" value="1"/>
</dbReference>
<feature type="transmembrane region" description="Helical" evidence="10">
    <location>
        <begin position="326"/>
        <end position="347"/>
    </location>
</feature>
<feature type="transmembrane region" description="Helical" evidence="10">
    <location>
        <begin position="457"/>
        <end position="475"/>
    </location>
</feature>
<dbReference type="NCBIfam" id="TIGR00879">
    <property type="entry name" value="SP"/>
    <property type="match status" value="1"/>
</dbReference>
<dbReference type="Gene3D" id="1.20.1250.20">
    <property type="entry name" value="MFS general substrate transporter like domains"/>
    <property type="match status" value="1"/>
</dbReference>
<keyword evidence="8 10" id="KW-0472">Membrane</keyword>
<dbReference type="InterPro" id="IPR050814">
    <property type="entry name" value="Myo-inositol_Transporter"/>
</dbReference>
<keyword evidence="7 10" id="KW-1133">Transmembrane helix</keyword>
<dbReference type="PROSITE" id="PS50850">
    <property type="entry name" value="MFS"/>
    <property type="match status" value="1"/>
</dbReference>
<protein>
    <recommendedName>
        <fullName evidence="11">Major facilitator superfamily (MFS) profile domain-containing protein</fullName>
    </recommendedName>
</protein>
<dbReference type="PANTHER" id="PTHR48020">
    <property type="entry name" value="PROTON MYO-INOSITOL COTRANSPORTER"/>
    <property type="match status" value="1"/>
</dbReference>
<evidence type="ECO:0000256" key="10">
    <source>
        <dbReference type="SAM" id="Phobius"/>
    </source>
</evidence>
<dbReference type="PROSITE" id="PS00217">
    <property type="entry name" value="SUGAR_TRANSPORT_2"/>
    <property type="match status" value="1"/>
</dbReference>
<feature type="transmembrane region" description="Helical" evidence="10">
    <location>
        <begin position="155"/>
        <end position="173"/>
    </location>
</feature>
<dbReference type="GO" id="GO:0016020">
    <property type="term" value="C:membrane"/>
    <property type="evidence" value="ECO:0007669"/>
    <property type="project" value="UniProtKB-SubCell"/>
</dbReference>
<evidence type="ECO:0000256" key="9">
    <source>
        <dbReference type="RuleBase" id="RU003346"/>
    </source>
</evidence>
<dbReference type="PANTHER" id="PTHR48020:SF49">
    <property type="entry name" value="SUGAR TRANSPORTER"/>
    <property type="match status" value="1"/>
</dbReference>
<dbReference type="GO" id="GO:0015293">
    <property type="term" value="F:symporter activity"/>
    <property type="evidence" value="ECO:0007669"/>
    <property type="project" value="UniProtKB-KW"/>
</dbReference>
<evidence type="ECO:0000259" key="11">
    <source>
        <dbReference type="PROSITE" id="PS50850"/>
    </source>
</evidence>
<evidence type="ECO:0000256" key="2">
    <source>
        <dbReference type="ARBA" id="ARBA00010992"/>
    </source>
</evidence>
<dbReference type="SUPFAM" id="SSF103473">
    <property type="entry name" value="MFS general substrate transporter"/>
    <property type="match status" value="1"/>
</dbReference>
<feature type="transmembrane region" description="Helical" evidence="10">
    <location>
        <begin position="30"/>
        <end position="50"/>
    </location>
</feature>
<dbReference type="InterPro" id="IPR003663">
    <property type="entry name" value="Sugar/inositol_transpt"/>
</dbReference>
<evidence type="ECO:0000256" key="3">
    <source>
        <dbReference type="ARBA" id="ARBA00022448"/>
    </source>
</evidence>
<comment type="subcellular location">
    <subcellularLocation>
        <location evidence="1">Membrane</location>
        <topology evidence="1">Multi-pass membrane protein</topology>
    </subcellularLocation>
</comment>
<evidence type="ECO:0000256" key="7">
    <source>
        <dbReference type="ARBA" id="ARBA00022989"/>
    </source>
</evidence>
<evidence type="ECO:0000256" key="1">
    <source>
        <dbReference type="ARBA" id="ARBA00004141"/>
    </source>
</evidence>
<feature type="transmembrane region" description="Helical" evidence="10">
    <location>
        <begin position="185"/>
        <end position="209"/>
    </location>
</feature>
<dbReference type="PROSITE" id="PS00216">
    <property type="entry name" value="SUGAR_TRANSPORT_1"/>
    <property type="match status" value="1"/>
</dbReference>
<proteinExistence type="inferred from homology"/>
<sequence length="514" mass="55591">MGGQNDDVSATSGINFPLIESVDKHKTNKFSFVCATIASMSSVLLGYGVMSGAAIYIQEDFKISDVKVEILVGIISLYATIGATAAGRTSDLFGRRYTMGLSGGFFFVGAILMGFAPNYGLLMAGRFVAGIGIGYSSLIASVYTTEVSPASFRGCLSSFPEVFLNFGILLGYISNYAFSKLPIQLGWRFMLGIGLVPSVFLAALVILVMPESPRWLVMQGRLGEAKQVLIRTSDSIEESLQRLDDIKTSVGIPASCEDDVVEIPKQISHGSGVWKEFLHPTPAVRHILIAAVGVHFFQEASGTNAVVLYSPRIFEKAGISSSDQKLLATVAVGVVKTAFILVATILFDRVGRRPLILMSLGGMIVSLITLGVGLTIIERSKEEGTWLVGLCVSMVLMDVAFFSMGIGPMSYVSSELFPLKLRAQGMSMGMVVNNVTSGIVSMTFLSLYRAITIGGAFFLYAAIAMVGWVFFYVTFPETRGHNLEHVERLFGNLLWKFSVKKNDTLDDDENSENA</sequence>
<feature type="transmembrane region" description="Helical" evidence="10">
    <location>
        <begin position="384"/>
        <end position="406"/>
    </location>
</feature>
<organism evidence="12">
    <name type="scientific">Cucumis melo</name>
    <name type="common">Muskmelon</name>
    <dbReference type="NCBI Taxonomy" id="3656"/>
    <lineage>
        <taxon>Eukaryota</taxon>
        <taxon>Viridiplantae</taxon>
        <taxon>Streptophyta</taxon>
        <taxon>Embryophyta</taxon>
        <taxon>Tracheophyta</taxon>
        <taxon>Spermatophyta</taxon>
        <taxon>Magnoliopsida</taxon>
        <taxon>eudicotyledons</taxon>
        <taxon>Gunneridae</taxon>
        <taxon>Pentapetalae</taxon>
        <taxon>rosids</taxon>
        <taxon>fabids</taxon>
        <taxon>Cucurbitales</taxon>
        <taxon>Cucurbitaceae</taxon>
        <taxon>Benincaseae</taxon>
        <taxon>Cucumis</taxon>
    </lineage>
</organism>
<feature type="transmembrane region" description="Helical" evidence="10">
    <location>
        <begin position="123"/>
        <end position="143"/>
    </location>
</feature>
<comment type="similarity">
    <text evidence="2 9">Belongs to the major facilitator superfamily. Sugar transporter (TC 2.A.1.1) family.</text>
</comment>
<keyword evidence="4" id="KW-0762">Sugar transport</keyword>
<evidence type="ECO:0000256" key="5">
    <source>
        <dbReference type="ARBA" id="ARBA00022692"/>
    </source>
</evidence>
<dbReference type="AlphaFoldDB" id="A0A9I9ECJ6"/>
<evidence type="ECO:0000256" key="8">
    <source>
        <dbReference type="ARBA" id="ARBA00023136"/>
    </source>
</evidence>
<dbReference type="InterPro" id="IPR020846">
    <property type="entry name" value="MFS_dom"/>
</dbReference>
<keyword evidence="3 9" id="KW-0813">Transport</keyword>
<reference evidence="12" key="1">
    <citation type="submission" date="2023-03" db="UniProtKB">
        <authorList>
            <consortium name="EnsemblPlants"/>
        </authorList>
    </citation>
    <scope>IDENTIFICATION</scope>
</reference>
<feature type="transmembrane region" description="Helical" evidence="10">
    <location>
        <begin position="353"/>
        <end position="377"/>
    </location>
</feature>
<keyword evidence="5 10" id="KW-0812">Transmembrane</keyword>
<dbReference type="InterPro" id="IPR005829">
    <property type="entry name" value="Sugar_transporter_CS"/>
</dbReference>
<dbReference type="FunFam" id="1.20.1250.20:FF:000025">
    <property type="entry name" value="probable polyol transporter 4"/>
    <property type="match status" value="1"/>
</dbReference>
<dbReference type="Gramene" id="MELO3C031859.2.1">
    <property type="protein sequence ID" value="MELO3C031859.2.1"/>
    <property type="gene ID" value="MELO3C031859.2"/>
</dbReference>
<name>A0A9I9ECJ6_CUCME</name>
<dbReference type="PRINTS" id="PR00171">
    <property type="entry name" value="SUGRTRNSPORT"/>
</dbReference>